<dbReference type="GO" id="GO:0005783">
    <property type="term" value="C:endoplasmic reticulum"/>
    <property type="evidence" value="ECO:0007669"/>
    <property type="project" value="TreeGrafter"/>
</dbReference>
<feature type="domain" description="Aspartyl/asparaginy/proline hydroxylase" evidence="2">
    <location>
        <begin position="139"/>
        <end position="314"/>
    </location>
</feature>
<dbReference type="PANTHER" id="PTHR12366:SF32">
    <property type="entry name" value="ASPARTATE BETA-HYDROXYLASE ISOFORM X1"/>
    <property type="match status" value="1"/>
</dbReference>
<dbReference type="EMBL" id="HBNR01046743">
    <property type="protein sequence ID" value="CAE4608396.1"/>
    <property type="molecule type" value="Transcribed_RNA"/>
</dbReference>
<reference evidence="3" key="1">
    <citation type="submission" date="2021-01" db="EMBL/GenBank/DDBJ databases">
        <authorList>
            <person name="Corre E."/>
            <person name="Pelletier E."/>
            <person name="Niang G."/>
            <person name="Scheremetjew M."/>
            <person name="Finn R."/>
            <person name="Kale V."/>
            <person name="Holt S."/>
            <person name="Cochrane G."/>
            <person name="Meng A."/>
            <person name="Brown T."/>
            <person name="Cohen L."/>
        </authorList>
    </citation>
    <scope>NUCLEOTIDE SEQUENCE</scope>
    <source>
        <strain evidence="3">CCMP3105</strain>
    </source>
</reference>
<dbReference type="GO" id="GO:0062101">
    <property type="term" value="F:peptidyl-aspartic acid 3-dioxygenase activity"/>
    <property type="evidence" value="ECO:0007669"/>
    <property type="project" value="InterPro"/>
</dbReference>
<sequence>MAAVLAPGRRNFEAAHSRVSDLQHFVNTHPTMGARVSRSCNHAAGVLEAQLARTVCAGIPFCLSRWVSRALVHLRRAGAHGDASELFGALRPFLPWPSSWQSPPLQVRGVRSHAVWHEQLLADSGGSAARIAGILRETFPRIREDLGRVRAATWPAAYPRLLAIMDAPENWTSTRLFNGDDLPGPVLGVSYTERTFHPLVCKDWAPHTCAALAGELPGVRDPTLPYLQADQEQVQFLRLAPGSRGEFHTSASNARLTLHLCLAGCGGMSYLQVGPSMLRWREGEVLVFDDSFQHRFRIDQRGERWILHVMVTHPDLESREAVWRKVRSGDIFSDVAMLQLSGADGGSLR</sequence>
<gene>
    <name evidence="3" type="ORF">AMON00008_LOCUS32545</name>
</gene>
<dbReference type="Gene3D" id="2.60.120.330">
    <property type="entry name" value="B-lactam Antibiotic, Isopenicillin N Synthase, Chain"/>
    <property type="match status" value="1"/>
</dbReference>
<dbReference type="PANTHER" id="PTHR12366">
    <property type="entry name" value="ASPARTYL/ASPARAGINYL BETA-HYDROXYLASE"/>
    <property type="match status" value="1"/>
</dbReference>
<accession>A0A7S4V568</accession>
<protein>
    <recommendedName>
        <fullName evidence="2">Aspartyl/asparaginy/proline hydroxylase domain-containing protein</fullName>
    </recommendedName>
</protein>
<name>A0A7S4V568_9DINO</name>
<evidence type="ECO:0000256" key="1">
    <source>
        <dbReference type="ARBA" id="ARBA00007730"/>
    </source>
</evidence>
<dbReference type="Pfam" id="PF05118">
    <property type="entry name" value="Asp_Arg_Hydrox"/>
    <property type="match status" value="1"/>
</dbReference>
<dbReference type="InterPro" id="IPR039038">
    <property type="entry name" value="ASPH"/>
</dbReference>
<dbReference type="InterPro" id="IPR027443">
    <property type="entry name" value="IPNS-like_sf"/>
</dbReference>
<evidence type="ECO:0000313" key="3">
    <source>
        <dbReference type="EMBL" id="CAE4608396.1"/>
    </source>
</evidence>
<dbReference type="InterPro" id="IPR007803">
    <property type="entry name" value="Asp/Arg/Pro-Hydrxlase"/>
</dbReference>
<proteinExistence type="inferred from homology"/>
<organism evidence="3">
    <name type="scientific">Alexandrium monilatum</name>
    <dbReference type="NCBI Taxonomy" id="311494"/>
    <lineage>
        <taxon>Eukaryota</taxon>
        <taxon>Sar</taxon>
        <taxon>Alveolata</taxon>
        <taxon>Dinophyceae</taxon>
        <taxon>Gonyaulacales</taxon>
        <taxon>Pyrocystaceae</taxon>
        <taxon>Alexandrium</taxon>
    </lineage>
</organism>
<dbReference type="AlphaFoldDB" id="A0A7S4V568"/>
<evidence type="ECO:0000259" key="2">
    <source>
        <dbReference type="Pfam" id="PF05118"/>
    </source>
</evidence>
<comment type="similarity">
    <text evidence="1">Belongs to the aspartyl/asparaginyl beta-hydroxylase family.</text>
</comment>